<evidence type="ECO:0000313" key="2">
    <source>
        <dbReference type="WBParaSite" id="PS1159_v2.g13016.t1"/>
    </source>
</evidence>
<accession>A0AC35F1X8</accession>
<protein>
    <submittedName>
        <fullName evidence="2">tRNA (adenine(58)-N(1))-methyltransferase non-catalytic subunit TRM6</fullName>
    </submittedName>
</protein>
<sequence>MSQSIDHSPAKRTFTGSDLCDDRPSSSFVSYSKSYVPESFISILPHTNVRANGKLADEVQKNFSEIKNYLSAKHPLFSIDSIINILNGANISSGKRVLVYDEFGGLITVSALKLLKGNGEVWFLFEKFNSQSCPAFKAIDSSKELNTFHLIRLSSVTNILPSALMKGPSRVNDMIDDESMDCESSVTIRPRRLEFIPKKIDVLPRFESLLVLSDMISPVSFLEVFYNCLLPSATIAVFTHSEEESQMVQAFLVAANARNINVLPMTTFRNQYEETFEGMGHYINAIKSS</sequence>
<name>A0AC35F1X8_9BILA</name>
<dbReference type="Proteomes" id="UP000887580">
    <property type="component" value="Unplaced"/>
</dbReference>
<dbReference type="WBParaSite" id="PS1159_v2.g13016.t1">
    <property type="protein sequence ID" value="PS1159_v2.g13016.t1"/>
    <property type="gene ID" value="PS1159_v2.g13016"/>
</dbReference>
<reference evidence="2" key="1">
    <citation type="submission" date="2022-11" db="UniProtKB">
        <authorList>
            <consortium name="WormBaseParasite"/>
        </authorList>
    </citation>
    <scope>IDENTIFICATION</scope>
</reference>
<organism evidence="1 2">
    <name type="scientific">Panagrolaimus sp. PS1159</name>
    <dbReference type="NCBI Taxonomy" id="55785"/>
    <lineage>
        <taxon>Eukaryota</taxon>
        <taxon>Metazoa</taxon>
        <taxon>Ecdysozoa</taxon>
        <taxon>Nematoda</taxon>
        <taxon>Chromadorea</taxon>
        <taxon>Rhabditida</taxon>
        <taxon>Tylenchina</taxon>
        <taxon>Panagrolaimomorpha</taxon>
        <taxon>Panagrolaimoidea</taxon>
        <taxon>Panagrolaimidae</taxon>
        <taxon>Panagrolaimus</taxon>
    </lineage>
</organism>
<evidence type="ECO:0000313" key="1">
    <source>
        <dbReference type="Proteomes" id="UP000887580"/>
    </source>
</evidence>
<proteinExistence type="predicted"/>